<organism evidence="3">
    <name type="scientific">marine sediment metagenome</name>
    <dbReference type="NCBI Taxonomy" id="412755"/>
    <lineage>
        <taxon>unclassified sequences</taxon>
        <taxon>metagenomes</taxon>
        <taxon>ecological metagenomes</taxon>
    </lineage>
</organism>
<feature type="domain" description="PAC" evidence="2">
    <location>
        <begin position="1"/>
        <end position="37"/>
    </location>
</feature>
<dbReference type="InterPro" id="IPR000700">
    <property type="entry name" value="PAS-assoc_C"/>
</dbReference>
<reference evidence="3" key="1">
    <citation type="journal article" date="2014" name="Front. Microbiol.">
        <title>High frequency of phylogenetically diverse reductive dehalogenase-homologous genes in deep subseafloor sedimentary metagenomes.</title>
        <authorList>
            <person name="Kawai M."/>
            <person name="Futagami T."/>
            <person name="Toyoda A."/>
            <person name="Takaki Y."/>
            <person name="Nishi S."/>
            <person name="Hori S."/>
            <person name="Arai W."/>
            <person name="Tsubouchi T."/>
            <person name="Morono Y."/>
            <person name="Uchiyama I."/>
            <person name="Ito T."/>
            <person name="Fujiyama A."/>
            <person name="Inagaki F."/>
            <person name="Takami H."/>
        </authorList>
    </citation>
    <scope>NUCLEOTIDE SEQUENCE</scope>
    <source>
        <strain evidence="3">Expedition CK06-06</strain>
    </source>
</reference>
<dbReference type="PROSITE" id="PS50113">
    <property type="entry name" value="PAC"/>
    <property type="match status" value="1"/>
</dbReference>
<feature type="non-terminal residue" evidence="3">
    <location>
        <position position="88"/>
    </location>
</feature>
<dbReference type="AlphaFoldDB" id="X1CNB8"/>
<dbReference type="SUPFAM" id="SSF55785">
    <property type="entry name" value="PYP-like sensor domain (PAS domain)"/>
    <property type="match status" value="1"/>
</dbReference>
<evidence type="ECO:0000259" key="1">
    <source>
        <dbReference type="PROSITE" id="PS50112"/>
    </source>
</evidence>
<gene>
    <name evidence="3" type="ORF">S01H4_38808</name>
</gene>
<dbReference type="Pfam" id="PF13188">
    <property type="entry name" value="PAS_8"/>
    <property type="match status" value="1"/>
</dbReference>
<dbReference type="NCBIfam" id="TIGR00229">
    <property type="entry name" value="sensory_box"/>
    <property type="match status" value="1"/>
</dbReference>
<dbReference type="PROSITE" id="PS50112">
    <property type="entry name" value="PAS"/>
    <property type="match status" value="1"/>
</dbReference>
<feature type="domain" description="PAS" evidence="1">
    <location>
        <begin position="38"/>
        <end position="79"/>
    </location>
</feature>
<proteinExistence type="predicted"/>
<comment type="caution">
    <text evidence="3">The sequence shown here is derived from an EMBL/GenBank/DDBJ whole genome shotgun (WGS) entry which is preliminary data.</text>
</comment>
<dbReference type="InterPro" id="IPR035965">
    <property type="entry name" value="PAS-like_dom_sf"/>
</dbReference>
<dbReference type="Gene3D" id="3.30.450.20">
    <property type="entry name" value="PAS domain"/>
    <property type="match status" value="2"/>
</dbReference>
<sequence length="88" mass="10103">MLVQCYQVNDKDGVVIGILNIMLEITNYKKTEEALKASEKKYRLIAENVIDVIFIQDMNLNITYVSPSATHLFGYSIEEAPKLKMKDF</sequence>
<dbReference type="InterPro" id="IPR000014">
    <property type="entry name" value="PAS"/>
</dbReference>
<dbReference type="CDD" id="cd00130">
    <property type="entry name" value="PAS"/>
    <property type="match status" value="1"/>
</dbReference>
<dbReference type="EMBL" id="BART01020963">
    <property type="protein sequence ID" value="GAG94437.1"/>
    <property type="molecule type" value="Genomic_DNA"/>
</dbReference>
<accession>X1CNB8</accession>
<protein>
    <recommendedName>
        <fullName evidence="4">PAS domain-containing protein</fullName>
    </recommendedName>
</protein>
<evidence type="ECO:0000313" key="3">
    <source>
        <dbReference type="EMBL" id="GAG94437.1"/>
    </source>
</evidence>
<evidence type="ECO:0008006" key="4">
    <source>
        <dbReference type="Google" id="ProtNLM"/>
    </source>
</evidence>
<evidence type="ECO:0000259" key="2">
    <source>
        <dbReference type="PROSITE" id="PS50113"/>
    </source>
</evidence>
<name>X1CNB8_9ZZZZ</name>